<gene>
    <name evidence="2" type="ORF">NSCI0253_LOCUS14873</name>
</gene>
<organism evidence="2">
    <name type="scientific">Noctiluca scintillans</name>
    <name type="common">Sea sparkle</name>
    <name type="synonym">Red tide dinoflagellate</name>
    <dbReference type="NCBI Taxonomy" id="2966"/>
    <lineage>
        <taxon>Eukaryota</taxon>
        <taxon>Sar</taxon>
        <taxon>Alveolata</taxon>
        <taxon>Dinophyceae</taxon>
        <taxon>Noctilucales</taxon>
        <taxon>Noctilucaceae</taxon>
        <taxon>Noctiluca</taxon>
    </lineage>
</organism>
<evidence type="ECO:0000313" key="2">
    <source>
        <dbReference type="EMBL" id="CAD8840525.1"/>
    </source>
</evidence>
<proteinExistence type="predicted"/>
<dbReference type="AlphaFoldDB" id="A0A7S1F2R4"/>
<name>A0A7S1F2R4_NOCSC</name>
<feature type="region of interest" description="Disordered" evidence="1">
    <location>
        <begin position="378"/>
        <end position="412"/>
    </location>
</feature>
<protein>
    <submittedName>
        <fullName evidence="2">Uncharacterized protein</fullName>
    </submittedName>
</protein>
<accession>A0A7S1F2R4</accession>
<evidence type="ECO:0000256" key="1">
    <source>
        <dbReference type="SAM" id="MobiDB-lite"/>
    </source>
</evidence>
<dbReference type="EMBL" id="HBFQ01021285">
    <property type="protein sequence ID" value="CAD8840525.1"/>
    <property type="molecule type" value="Transcribed_RNA"/>
</dbReference>
<reference evidence="2" key="1">
    <citation type="submission" date="2021-01" db="EMBL/GenBank/DDBJ databases">
        <authorList>
            <person name="Corre E."/>
            <person name="Pelletier E."/>
            <person name="Niang G."/>
            <person name="Scheremetjew M."/>
            <person name="Finn R."/>
            <person name="Kale V."/>
            <person name="Holt S."/>
            <person name="Cochrane G."/>
            <person name="Meng A."/>
            <person name="Brown T."/>
            <person name="Cohen L."/>
        </authorList>
    </citation>
    <scope>NUCLEOTIDE SEQUENCE</scope>
</reference>
<sequence>MALPVSLILEASELRQSVARGADAAEHLALLADNDSEHLEGHLDQLVNRVRARGISGASTCSSFAAQLPNRPRDEQKFETLDIFSEEDSLHKLTDVSLGMSDACPDTHNHTPPKIWSSPQQSFPRVDLTQVRRWTSGWLGAASELGHSLQKVSCGLLENCKVSDESVVPCFAEEVARSFGLSGSLTVEGEELPKLPVLSQLLQFALERALACSGPRLSAFVGLRLAGGDALLVFEEHHVAQFVFFIVPLDVNDGEALFARLNVEAEHNGSVRLLPILVELLEASAPDCSRCRLKLEVDTSGRWSPVASPRPEVKLATEDTSYDVAATIPSTSTLPPAPFLPRSGCSVLPDLDALVTPHRTPQRSPLCTPRCSPRCTRSLSPNARLRRGKTKDSESSPTQRIRWPSSAGHLPQHVSMRVTPTTHGDAEVVQCL</sequence>